<dbReference type="EMBL" id="CAUJNA010003689">
    <property type="protein sequence ID" value="CAJ1407769.1"/>
    <property type="molecule type" value="Genomic_DNA"/>
</dbReference>
<dbReference type="AlphaFoldDB" id="A0AA36JMJ4"/>
<dbReference type="Pfam" id="PF00787">
    <property type="entry name" value="PX"/>
    <property type="match status" value="1"/>
</dbReference>
<name>A0AA36JMJ4_9DINO</name>
<accession>A0AA36JMJ4</accession>
<dbReference type="CDD" id="cd06093">
    <property type="entry name" value="PX_domain"/>
    <property type="match status" value="1"/>
</dbReference>
<dbReference type="GO" id="GO:0035091">
    <property type="term" value="F:phosphatidylinositol binding"/>
    <property type="evidence" value="ECO:0007669"/>
    <property type="project" value="InterPro"/>
</dbReference>
<feature type="domain" description="PX" evidence="1">
    <location>
        <begin position="17"/>
        <end position="129"/>
    </location>
</feature>
<proteinExistence type="predicted"/>
<dbReference type="Gene3D" id="3.30.1520.10">
    <property type="entry name" value="Phox-like domain"/>
    <property type="match status" value="1"/>
</dbReference>
<evidence type="ECO:0000259" key="1">
    <source>
        <dbReference type="PROSITE" id="PS50195"/>
    </source>
</evidence>
<gene>
    <name evidence="2" type="ORF">EVOR1521_LOCUS29383</name>
</gene>
<dbReference type="Proteomes" id="UP001178507">
    <property type="component" value="Unassembled WGS sequence"/>
</dbReference>
<comment type="caution">
    <text evidence="2">The sequence shown here is derived from an EMBL/GenBank/DDBJ whole genome shotgun (WGS) entry which is preliminary data.</text>
</comment>
<evidence type="ECO:0000313" key="3">
    <source>
        <dbReference type="Proteomes" id="UP001178507"/>
    </source>
</evidence>
<organism evidence="2 3">
    <name type="scientific">Effrenium voratum</name>
    <dbReference type="NCBI Taxonomy" id="2562239"/>
    <lineage>
        <taxon>Eukaryota</taxon>
        <taxon>Sar</taxon>
        <taxon>Alveolata</taxon>
        <taxon>Dinophyceae</taxon>
        <taxon>Suessiales</taxon>
        <taxon>Symbiodiniaceae</taxon>
        <taxon>Effrenium</taxon>
    </lineage>
</organism>
<dbReference type="InterPro" id="IPR001683">
    <property type="entry name" value="PX_dom"/>
</dbReference>
<reference evidence="2" key="1">
    <citation type="submission" date="2023-08" db="EMBL/GenBank/DDBJ databases">
        <authorList>
            <person name="Chen Y."/>
            <person name="Shah S."/>
            <person name="Dougan E. K."/>
            <person name="Thang M."/>
            <person name="Chan C."/>
        </authorList>
    </citation>
    <scope>NUCLEOTIDE SEQUENCE</scope>
</reference>
<dbReference type="InterPro" id="IPR036871">
    <property type="entry name" value="PX_dom_sf"/>
</dbReference>
<keyword evidence="3" id="KW-1185">Reference proteome</keyword>
<sequence length="528" mass="56826">MMDDFDATFSTSTSTPCLGVRITRTEEQMSIMMQRFTAYVIEIDDFGRVCEVSHRYSDFETLHKALMMECPAVQLPPMPPKGADGTDAAVIAARKVDLEKVLKSMITNSEALMEKSLLLWKFLELGNPTVIASRFVMVPRARPTVFKTLSKLTDEKYKADVYRLGHPSVTDLLLEGLRELRRGEGSHWAAQSGGRLPLCQLVAGALGTSQAARDRLVDGGVIGLLLGVVQNEENALDDVRPALNVVVAREGERLPALVAQFLNRGGLVQLLDLVQRARCQEFVAKLLWLAWDAATRSAFAQPGSVGLKVLQTLLRSSTPSCSLLGAVLLAGMVAGGDFHDTHRSEALKMVHGTLDRPEAAKDPQFGKALLGGASSLARLAAMLEDVDLAPLVLGLLCAAKPPGAKLGQISGNLAALISNKGVPHSEQTRARAAELLLHIQGGEGEVSRSDGREVTSSAQVPKSSINDLLERCEGIAAHEESMEAALRSQLEEGIAKGLQALEPHAENVAQAKDVARQRLQDQRTSSGN</sequence>
<dbReference type="SMART" id="SM00312">
    <property type="entry name" value="PX"/>
    <property type="match status" value="1"/>
</dbReference>
<dbReference type="SUPFAM" id="SSF64268">
    <property type="entry name" value="PX domain"/>
    <property type="match status" value="1"/>
</dbReference>
<dbReference type="PROSITE" id="PS50195">
    <property type="entry name" value="PX"/>
    <property type="match status" value="1"/>
</dbReference>
<protein>
    <recommendedName>
        <fullName evidence="1">PX domain-containing protein</fullName>
    </recommendedName>
</protein>
<evidence type="ECO:0000313" key="2">
    <source>
        <dbReference type="EMBL" id="CAJ1407769.1"/>
    </source>
</evidence>